<gene>
    <name evidence="2" type="ORF">KFL_009510010</name>
</gene>
<feature type="region of interest" description="Disordered" evidence="1">
    <location>
        <begin position="1"/>
        <end position="100"/>
    </location>
</feature>
<keyword evidence="3" id="KW-1185">Reference proteome</keyword>
<sequence>MNSLASLPQKALRCNEQAPPLKPTLSKPIETTWPGDDKLNEGGRRSGWASRHGGREYTGLGRDSGEQSERKRKEPGALHGAGSAKHTRGVPGPAHGRIGAALELTEPRTRAEACNGGAMTWLPTWNRERNGEAMTR</sequence>
<dbReference type="AlphaFoldDB" id="A0A1Y1IVE5"/>
<proteinExistence type="predicted"/>
<protein>
    <submittedName>
        <fullName evidence="2">Uncharacterized protein</fullName>
    </submittedName>
</protein>
<name>A0A1Y1IVE5_KLENI</name>
<feature type="compositionally biased region" description="Basic and acidic residues" evidence="1">
    <location>
        <begin position="63"/>
        <end position="76"/>
    </location>
</feature>
<accession>A0A1Y1IVE5</accession>
<evidence type="ECO:0000313" key="2">
    <source>
        <dbReference type="EMBL" id="GAQ92228.1"/>
    </source>
</evidence>
<dbReference type="Proteomes" id="UP000054558">
    <property type="component" value="Unassembled WGS sequence"/>
</dbReference>
<evidence type="ECO:0000256" key="1">
    <source>
        <dbReference type="SAM" id="MobiDB-lite"/>
    </source>
</evidence>
<evidence type="ECO:0000313" key="3">
    <source>
        <dbReference type="Proteomes" id="UP000054558"/>
    </source>
</evidence>
<feature type="compositionally biased region" description="Basic and acidic residues" evidence="1">
    <location>
        <begin position="35"/>
        <end position="44"/>
    </location>
</feature>
<reference evidence="2 3" key="1">
    <citation type="journal article" date="2014" name="Nat. Commun.">
        <title>Klebsormidium flaccidum genome reveals primary factors for plant terrestrial adaptation.</title>
        <authorList>
            <person name="Hori K."/>
            <person name="Maruyama F."/>
            <person name="Fujisawa T."/>
            <person name="Togashi T."/>
            <person name="Yamamoto N."/>
            <person name="Seo M."/>
            <person name="Sato S."/>
            <person name="Yamada T."/>
            <person name="Mori H."/>
            <person name="Tajima N."/>
            <person name="Moriyama T."/>
            <person name="Ikeuchi M."/>
            <person name="Watanabe M."/>
            <person name="Wada H."/>
            <person name="Kobayashi K."/>
            <person name="Saito M."/>
            <person name="Masuda T."/>
            <person name="Sasaki-Sekimoto Y."/>
            <person name="Mashiguchi K."/>
            <person name="Awai K."/>
            <person name="Shimojima M."/>
            <person name="Masuda S."/>
            <person name="Iwai M."/>
            <person name="Nobusawa T."/>
            <person name="Narise T."/>
            <person name="Kondo S."/>
            <person name="Saito H."/>
            <person name="Sato R."/>
            <person name="Murakawa M."/>
            <person name="Ihara Y."/>
            <person name="Oshima-Yamada Y."/>
            <person name="Ohtaka K."/>
            <person name="Satoh M."/>
            <person name="Sonobe K."/>
            <person name="Ishii M."/>
            <person name="Ohtani R."/>
            <person name="Kanamori-Sato M."/>
            <person name="Honoki R."/>
            <person name="Miyazaki D."/>
            <person name="Mochizuki H."/>
            <person name="Umetsu J."/>
            <person name="Higashi K."/>
            <person name="Shibata D."/>
            <person name="Kamiya Y."/>
            <person name="Sato N."/>
            <person name="Nakamura Y."/>
            <person name="Tabata S."/>
            <person name="Ida S."/>
            <person name="Kurokawa K."/>
            <person name="Ohta H."/>
        </authorList>
    </citation>
    <scope>NUCLEOTIDE SEQUENCE [LARGE SCALE GENOMIC DNA]</scope>
    <source>
        <strain evidence="2 3">NIES-2285</strain>
    </source>
</reference>
<dbReference type="EMBL" id="DF237900">
    <property type="protein sequence ID" value="GAQ92228.1"/>
    <property type="molecule type" value="Genomic_DNA"/>
</dbReference>
<organism evidence="2 3">
    <name type="scientific">Klebsormidium nitens</name>
    <name type="common">Green alga</name>
    <name type="synonym">Ulothrix nitens</name>
    <dbReference type="NCBI Taxonomy" id="105231"/>
    <lineage>
        <taxon>Eukaryota</taxon>
        <taxon>Viridiplantae</taxon>
        <taxon>Streptophyta</taxon>
        <taxon>Klebsormidiophyceae</taxon>
        <taxon>Klebsormidiales</taxon>
        <taxon>Klebsormidiaceae</taxon>
        <taxon>Klebsormidium</taxon>
    </lineage>
</organism>